<keyword evidence="3" id="KW-1185">Reference proteome</keyword>
<feature type="transmembrane region" description="Helical" evidence="1">
    <location>
        <begin position="38"/>
        <end position="59"/>
    </location>
</feature>
<feature type="transmembrane region" description="Helical" evidence="1">
    <location>
        <begin position="12"/>
        <end position="32"/>
    </location>
</feature>
<name>A0A7H0HHI4_9BURK</name>
<reference evidence="2 3" key="1">
    <citation type="submission" date="2020-08" db="EMBL/GenBank/DDBJ databases">
        <title>Genome sequence of Acidovorax monticola KACC 19171T.</title>
        <authorList>
            <person name="Hyun D.-W."/>
            <person name="Bae J.-W."/>
        </authorList>
    </citation>
    <scope>NUCLEOTIDE SEQUENCE [LARGE SCALE GENOMIC DNA]</scope>
    <source>
        <strain evidence="2 3">KACC 19171</strain>
    </source>
</reference>
<keyword evidence="1" id="KW-1133">Transmembrane helix</keyword>
<dbReference type="Proteomes" id="UP000516057">
    <property type="component" value="Chromosome"/>
</dbReference>
<proteinExistence type="predicted"/>
<gene>
    <name evidence="2" type="ORF">H9L24_03370</name>
</gene>
<protein>
    <submittedName>
        <fullName evidence="2">Uncharacterized protein</fullName>
    </submittedName>
</protein>
<accession>A0A7H0HHI4</accession>
<keyword evidence="1" id="KW-0472">Membrane</keyword>
<dbReference type="EMBL" id="CP060790">
    <property type="protein sequence ID" value="QNP60000.1"/>
    <property type="molecule type" value="Genomic_DNA"/>
</dbReference>
<dbReference type="RefSeq" id="WP_187736981.1">
    <property type="nucleotide sequence ID" value="NZ_CP060790.1"/>
</dbReference>
<dbReference type="KEGG" id="amon:H9L24_03370"/>
<sequence length="68" mass="7275">MASPSSLQRLHRLIWLLIYGGLLTLVLGLSVARSDAELGWGLVGVGAVVAALGVVLVWVRSRLREDPP</sequence>
<keyword evidence="1" id="KW-0812">Transmembrane</keyword>
<evidence type="ECO:0000256" key="1">
    <source>
        <dbReference type="SAM" id="Phobius"/>
    </source>
</evidence>
<dbReference type="AlphaFoldDB" id="A0A7H0HHI4"/>
<organism evidence="2 3">
    <name type="scientific">Paenacidovorax monticola</name>
    <dbReference type="NCBI Taxonomy" id="1926868"/>
    <lineage>
        <taxon>Bacteria</taxon>
        <taxon>Pseudomonadati</taxon>
        <taxon>Pseudomonadota</taxon>
        <taxon>Betaproteobacteria</taxon>
        <taxon>Burkholderiales</taxon>
        <taxon>Comamonadaceae</taxon>
        <taxon>Paenacidovorax</taxon>
    </lineage>
</organism>
<evidence type="ECO:0000313" key="3">
    <source>
        <dbReference type="Proteomes" id="UP000516057"/>
    </source>
</evidence>
<evidence type="ECO:0000313" key="2">
    <source>
        <dbReference type="EMBL" id="QNP60000.1"/>
    </source>
</evidence>